<evidence type="ECO:0000256" key="3">
    <source>
        <dbReference type="ARBA" id="ARBA00022980"/>
    </source>
</evidence>
<comment type="subunit">
    <text evidence="5 7">Part of the ribosomal stalk of the 50S ribosomal subunit. The N-terminus interacts with L11 and the large rRNA to form the base of the stalk. The C-terminus forms an elongated spine to which L12 dimers bind in a sequential fashion forming a multimeric L10(L12)X complex.</text>
</comment>
<feature type="compositionally biased region" description="Low complexity" evidence="8">
    <location>
        <begin position="185"/>
        <end position="199"/>
    </location>
</feature>
<evidence type="ECO:0000256" key="1">
    <source>
        <dbReference type="ARBA" id="ARBA00002633"/>
    </source>
</evidence>
<keyword evidence="7" id="KW-0694">RNA-binding</keyword>
<evidence type="ECO:0000256" key="8">
    <source>
        <dbReference type="SAM" id="MobiDB-lite"/>
    </source>
</evidence>
<evidence type="ECO:0000256" key="6">
    <source>
        <dbReference type="ARBA" id="ARBA00035202"/>
    </source>
</evidence>
<reference evidence="10" key="1">
    <citation type="journal article" date="2019" name="Int. J. Syst. Evol. Microbiol.">
        <title>The Global Catalogue of Microorganisms (GCM) 10K type strain sequencing project: providing services to taxonomists for standard genome sequencing and annotation.</title>
        <authorList>
            <consortium name="The Broad Institute Genomics Platform"/>
            <consortium name="The Broad Institute Genome Sequencing Center for Infectious Disease"/>
            <person name="Wu L."/>
            <person name="Ma J."/>
        </authorList>
    </citation>
    <scope>NUCLEOTIDE SEQUENCE [LARGE SCALE GENOMIC DNA]</scope>
    <source>
        <strain evidence="10">JCM 11813</strain>
    </source>
</reference>
<dbReference type="InterPro" id="IPR001790">
    <property type="entry name" value="Ribosomal_uL10"/>
</dbReference>
<evidence type="ECO:0000256" key="4">
    <source>
        <dbReference type="ARBA" id="ARBA00023274"/>
    </source>
</evidence>
<accession>A0ABP4EVN0</accession>
<feature type="region of interest" description="Disordered" evidence="8">
    <location>
        <begin position="176"/>
        <end position="231"/>
    </location>
</feature>
<dbReference type="CDD" id="cd05797">
    <property type="entry name" value="Ribosomal_L10"/>
    <property type="match status" value="1"/>
</dbReference>
<dbReference type="RefSeq" id="WP_343906995.1">
    <property type="nucleotide sequence ID" value="NZ_BAAAJE010000006.1"/>
</dbReference>
<dbReference type="InterPro" id="IPR002363">
    <property type="entry name" value="Ribosomal_uL10_CS_bac"/>
</dbReference>
<comment type="function">
    <text evidence="1 7">Forms part of the ribosomal stalk, playing a central role in the interaction of the ribosome with GTP-bound translation factors.</text>
</comment>
<evidence type="ECO:0000313" key="10">
    <source>
        <dbReference type="Proteomes" id="UP001499979"/>
    </source>
</evidence>
<gene>
    <name evidence="7" type="primary">rplJ</name>
    <name evidence="9" type="ORF">GCM10009606_16310</name>
</gene>
<evidence type="ECO:0000256" key="7">
    <source>
        <dbReference type="HAMAP-Rule" id="MF_00362"/>
    </source>
</evidence>
<dbReference type="SUPFAM" id="SSF160369">
    <property type="entry name" value="Ribosomal protein L10-like"/>
    <property type="match status" value="1"/>
</dbReference>
<feature type="compositionally biased region" description="Low complexity" evidence="8">
    <location>
        <begin position="208"/>
        <end position="221"/>
    </location>
</feature>
<dbReference type="InterPro" id="IPR043141">
    <property type="entry name" value="Ribosomal_uL10-like_sf"/>
</dbReference>
<dbReference type="HAMAP" id="MF_00362">
    <property type="entry name" value="Ribosomal_uL10"/>
    <property type="match status" value="1"/>
</dbReference>
<name>A0ABP4EVN0_9ACTN</name>
<dbReference type="Gene3D" id="3.30.70.1730">
    <property type="match status" value="1"/>
</dbReference>
<dbReference type="PANTHER" id="PTHR11560">
    <property type="entry name" value="39S RIBOSOMAL PROTEIN L10, MITOCHONDRIAL"/>
    <property type="match status" value="1"/>
</dbReference>
<proteinExistence type="inferred from homology"/>
<dbReference type="InterPro" id="IPR022973">
    <property type="entry name" value="Ribosomal_uL10_bac"/>
</dbReference>
<protein>
    <recommendedName>
        <fullName evidence="6 7">Large ribosomal subunit protein uL10</fullName>
    </recommendedName>
</protein>
<sequence length="231" mass="23198">MARPDKQAAVAEIVDSFNDAAGAVLTEYRGLTVKQLQDLRRSLGENANYAVVKNTLAKIAATEVGISGFDDLLTGPTAIAFINGDVVEAAKGLRDFAKANPALVIKGGVLDGKPLDAAEVAKLADLESREVLLGKLAGAMLASLSQAVYLLNAPLAQAARLAGALQAKAEQDPSILAGGAGQASAEPAAAEEAPAAEADAPADEAPADEAPAAEADAPAAETSDEGDTAEA</sequence>
<keyword evidence="3 7" id="KW-0689">Ribosomal protein</keyword>
<keyword evidence="7" id="KW-0699">rRNA-binding</keyword>
<evidence type="ECO:0000256" key="5">
    <source>
        <dbReference type="ARBA" id="ARBA00026025"/>
    </source>
</evidence>
<comment type="similarity">
    <text evidence="2 7">Belongs to the universal ribosomal protein uL10 family.</text>
</comment>
<organism evidence="9 10">
    <name type="scientific">Nocardioides aquiterrae</name>
    <dbReference type="NCBI Taxonomy" id="203799"/>
    <lineage>
        <taxon>Bacteria</taxon>
        <taxon>Bacillati</taxon>
        <taxon>Actinomycetota</taxon>
        <taxon>Actinomycetes</taxon>
        <taxon>Propionibacteriales</taxon>
        <taxon>Nocardioidaceae</taxon>
        <taxon>Nocardioides</taxon>
    </lineage>
</organism>
<dbReference type="InterPro" id="IPR047865">
    <property type="entry name" value="Ribosomal_uL10_bac_type"/>
</dbReference>
<dbReference type="Pfam" id="PF00466">
    <property type="entry name" value="Ribosomal_L10"/>
    <property type="match status" value="1"/>
</dbReference>
<keyword evidence="10" id="KW-1185">Reference proteome</keyword>
<dbReference type="EMBL" id="BAAAJE010000006">
    <property type="protein sequence ID" value="GAA1137031.1"/>
    <property type="molecule type" value="Genomic_DNA"/>
</dbReference>
<dbReference type="PROSITE" id="PS01109">
    <property type="entry name" value="RIBOSOMAL_L10"/>
    <property type="match status" value="1"/>
</dbReference>
<dbReference type="NCBIfam" id="NF000955">
    <property type="entry name" value="PRK00099.1-1"/>
    <property type="match status" value="1"/>
</dbReference>
<keyword evidence="4 7" id="KW-0687">Ribonucleoprotein</keyword>
<evidence type="ECO:0000256" key="2">
    <source>
        <dbReference type="ARBA" id="ARBA00008889"/>
    </source>
</evidence>
<feature type="compositionally biased region" description="Acidic residues" evidence="8">
    <location>
        <begin position="222"/>
        <end position="231"/>
    </location>
</feature>
<dbReference type="Proteomes" id="UP001499979">
    <property type="component" value="Unassembled WGS sequence"/>
</dbReference>
<comment type="caution">
    <text evidence="9">The sequence shown here is derived from an EMBL/GenBank/DDBJ whole genome shotgun (WGS) entry which is preliminary data.</text>
</comment>
<dbReference type="Gene3D" id="6.10.250.290">
    <property type="match status" value="1"/>
</dbReference>
<evidence type="ECO:0000313" key="9">
    <source>
        <dbReference type="EMBL" id="GAA1137031.1"/>
    </source>
</evidence>